<dbReference type="GeneID" id="106818216"/>
<keyword evidence="4 9" id="KW-0547">Nucleotide-binding</keyword>
<dbReference type="Gene3D" id="1.10.510.10">
    <property type="entry name" value="Transferase(Phosphotransferase) domain 1"/>
    <property type="match status" value="2"/>
</dbReference>
<dbReference type="PROSITE" id="PS00107">
    <property type="entry name" value="PROTEIN_KINASE_ATP"/>
    <property type="match status" value="1"/>
</dbReference>
<name>A0ABM1F1V4_PRICU</name>
<feature type="compositionally biased region" description="Low complexity" evidence="10">
    <location>
        <begin position="61"/>
        <end position="82"/>
    </location>
</feature>
<comment type="catalytic activity">
    <reaction evidence="7">
        <text>L-threonyl-[protein] + ATP = O-phospho-L-threonyl-[protein] + ADP + H(+)</text>
        <dbReference type="Rhea" id="RHEA:46608"/>
        <dbReference type="Rhea" id="RHEA-COMP:11060"/>
        <dbReference type="Rhea" id="RHEA-COMP:11605"/>
        <dbReference type="ChEBI" id="CHEBI:15378"/>
        <dbReference type="ChEBI" id="CHEBI:30013"/>
        <dbReference type="ChEBI" id="CHEBI:30616"/>
        <dbReference type="ChEBI" id="CHEBI:61977"/>
        <dbReference type="ChEBI" id="CHEBI:456216"/>
        <dbReference type="EC" id="2.7.11.1"/>
    </reaction>
</comment>
<keyword evidence="3" id="KW-0808">Transferase</keyword>
<dbReference type="Proteomes" id="UP000695022">
    <property type="component" value="Unplaced"/>
</dbReference>
<evidence type="ECO:0000256" key="9">
    <source>
        <dbReference type="PROSITE-ProRule" id="PRU10141"/>
    </source>
</evidence>
<evidence type="ECO:0000256" key="5">
    <source>
        <dbReference type="ARBA" id="ARBA00022777"/>
    </source>
</evidence>
<sequence length="376" mass="41851">MAARPELPTTAPPGENDPLFRSRQSEQENARVENGETASGGRPPVGATKPPRPKFGVLPNSAGSQSVSTATAAAGATSPGVTKQTRKRPEDYIFGKILGEGSFATVFLARDVQTHKEYAIKVCDKQQIVREKKAAYVRTEKEVLMRLSQGTCPFFVRLYATFQDSARLYFVLSYAKNGELLDYIRKVDSFDEEVTQFYTAELVMGLEYLHSKNIIHSNEYLTFQKIEKLEYDFPDGFNEVAKDLVLNLLVLDPAQRLGADECGGYQDLKTHPFFSGVRWNTIGEQTAPPIHPYLPASGDNPEVKSEFDVQREAGWNEDDIARMHLTGLSLTMTAATATPPNRTYYLVDPEGYALRSACARPSEEDQDSSTELRRSV</sequence>
<evidence type="ECO:0000313" key="13">
    <source>
        <dbReference type="RefSeq" id="XP_014678425.1"/>
    </source>
</evidence>
<dbReference type="InterPro" id="IPR011009">
    <property type="entry name" value="Kinase-like_dom_sf"/>
</dbReference>
<accession>A0ABM1F1V4</accession>
<dbReference type="SUPFAM" id="SSF56112">
    <property type="entry name" value="Protein kinase-like (PK-like)"/>
    <property type="match status" value="1"/>
</dbReference>
<evidence type="ECO:0000259" key="11">
    <source>
        <dbReference type="PROSITE" id="PS50011"/>
    </source>
</evidence>
<evidence type="ECO:0000256" key="7">
    <source>
        <dbReference type="ARBA" id="ARBA00047899"/>
    </source>
</evidence>
<dbReference type="InterPro" id="IPR017441">
    <property type="entry name" value="Protein_kinase_ATP_BS"/>
</dbReference>
<feature type="region of interest" description="Disordered" evidence="10">
    <location>
        <begin position="1"/>
        <end position="85"/>
    </location>
</feature>
<dbReference type="Pfam" id="PF00069">
    <property type="entry name" value="Pkinase"/>
    <property type="match status" value="1"/>
</dbReference>
<keyword evidence="12" id="KW-1185">Reference proteome</keyword>
<evidence type="ECO:0000256" key="10">
    <source>
        <dbReference type="SAM" id="MobiDB-lite"/>
    </source>
</evidence>
<proteinExistence type="predicted"/>
<dbReference type="EC" id="2.7.11.1" evidence="1"/>
<dbReference type="PANTHER" id="PTHR24356">
    <property type="entry name" value="SERINE/THREONINE-PROTEIN KINASE"/>
    <property type="match status" value="1"/>
</dbReference>
<feature type="region of interest" description="Disordered" evidence="10">
    <location>
        <begin position="357"/>
        <end position="376"/>
    </location>
</feature>
<evidence type="ECO:0000256" key="8">
    <source>
        <dbReference type="ARBA" id="ARBA00048679"/>
    </source>
</evidence>
<feature type="compositionally biased region" description="Basic and acidic residues" evidence="10">
    <location>
        <begin position="18"/>
        <end position="34"/>
    </location>
</feature>
<evidence type="ECO:0000313" key="12">
    <source>
        <dbReference type="Proteomes" id="UP000695022"/>
    </source>
</evidence>
<dbReference type="InterPro" id="IPR000719">
    <property type="entry name" value="Prot_kinase_dom"/>
</dbReference>
<evidence type="ECO:0000256" key="4">
    <source>
        <dbReference type="ARBA" id="ARBA00022741"/>
    </source>
</evidence>
<feature type="binding site" evidence="9">
    <location>
        <position position="121"/>
    </location>
    <ligand>
        <name>ATP</name>
        <dbReference type="ChEBI" id="CHEBI:30616"/>
    </ligand>
</feature>
<protein>
    <recommendedName>
        <fullName evidence="1">non-specific serine/threonine protein kinase</fullName>
        <ecNumber evidence="1">2.7.11.1</ecNumber>
    </recommendedName>
</protein>
<keyword evidence="6 9" id="KW-0067">ATP-binding</keyword>
<gene>
    <name evidence="13" type="primary">LOC106818216</name>
</gene>
<dbReference type="RefSeq" id="XP_014678425.1">
    <property type="nucleotide sequence ID" value="XM_014822939.1"/>
</dbReference>
<dbReference type="InterPro" id="IPR050236">
    <property type="entry name" value="Ser_Thr_kinase_AGC"/>
</dbReference>
<feature type="domain" description="Protein kinase" evidence="11">
    <location>
        <begin position="92"/>
        <end position="376"/>
    </location>
</feature>
<keyword evidence="5" id="KW-0418">Kinase</keyword>
<keyword evidence="2" id="KW-0723">Serine/threonine-protein kinase</keyword>
<comment type="catalytic activity">
    <reaction evidence="8">
        <text>L-seryl-[protein] + ATP = O-phospho-L-seryl-[protein] + ADP + H(+)</text>
        <dbReference type="Rhea" id="RHEA:17989"/>
        <dbReference type="Rhea" id="RHEA-COMP:9863"/>
        <dbReference type="Rhea" id="RHEA-COMP:11604"/>
        <dbReference type="ChEBI" id="CHEBI:15378"/>
        <dbReference type="ChEBI" id="CHEBI:29999"/>
        <dbReference type="ChEBI" id="CHEBI:30616"/>
        <dbReference type="ChEBI" id="CHEBI:83421"/>
        <dbReference type="ChEBI" id="CHEBI:456216"/>
        <dbReference type="EC" id="2.7.11.1"/>
    </reaction>
</comment>
<evidence type="ECO:0000256" key="6">
    <source>
        <dbReference type="ARBA" id="ARBA00022840"/>
    </source>
</evidence>
<dbReference type="PROSITE" id="PS50011">
    <property type="entry name" value="PROTEIN_KINASE_DOM"/>
    <property type="match status" value="1"/>
</dbReference>
<reference evidence="13" key="1">
    <citation type="submission" date="2025-08" db="UniProtKB">
        <authorList>
            <consortium name="RefSeq"/>
        </authorList>
    </citation>
    <scope>IDENTIFICATION</scope>
</reference>
<organism evidence="12 13">
    <name type="scientific">Priapulus caudatus</name>
    <name type="common">Priapulid worm</name>
    <dbReference type="NCBI Taxonomy" id="37621"/>
    <lineage>
        <taxon>Eukaryota</taxon>
        <taxon>Metazoa</taxon>
        <taxon>Ecdysozoa</taxon>
        <taxon>Scalidophora</taxon>
        <taxon>Priapulida</taxon>
        <taxon>Priapulimorpha</taxon>
        <taxon>Priapulimorphida</taxon>
        <taxon>Priapulidae</taxon>
        <taxon>Priapulus</taxon>
    </lineage>
</organism>
<dbReference type="Gene3D" id="3.30.200.20">
    <property type="entry name" value="Phosphorylase Kinase, domain 1"/>
    <property type="match status" value="2"/>
</dbReference>
<evidence type="ECO:0000256" key="3">
    <source>
        <dbReference type="ARBA" id="ARBA00022679"/>
    </source>
</evidence>
<evidence type="ECO:0000256" key="2">
    <source>
        <dbReference type="ARBA" id="ARBA00022527"/>
    </source>
</evidence>
<evidence type="ECO:0000256" key="1">
    <source>
        <dbReference type="ARBA" id="ARBA00012513"/>
    </source>
</evidence>
<dbReference type="PANTHER" id="PTHR24356:SF163">
    <property type="entry name" value="3-PHOSPHOINOSITIDE-DEPENDENT PROTEIN KINASE 1-RELATED"/>
    <property type="match status" value="1"/>
</dbReference>